<protein>
    <submittedName>
        <fullName evidence="2">Uncharacterized protein LOC105163700</fullName>
    </submittedName>
</protein>
<organism evidence="1 2">
    <name type="scientific">Sesamum indicum</name>
    <name type="common">Oriental sesame</name>
    <name type="synonym">Sesamum orientale</name>
    <dbReference type="NCBI Taxonomy" id="4182"/>
    <lineage>
        <taxon>Eukaryota</taxon>
        <taxon>Viridiplantae</taxon>
        <taxon>Streptophyta</taxon>
        <taxon>Embryophyta</taxon>
        <taxon>Tracheophyta</taxon>
        <taxon>Spermatophyta</taxon>
        <taxon>Magnoliopsida</taxon>
        <taxon>eudicotyledons</taxon>
        <taxon>Gunneridae</taxon>
        <taxon>Pentapetalae</taxon>
        <taxon>asterids</taxon>
        <taxon>lamiids</taxon>
        <taxon>Lamiales</taxon>
        <taxon>Pedaliaceae</taxon>
        <taxon>Sesamum</taxon>
    </lineage>
</organism>
<dbReference type="PANTHER" id="PTHR33052">
    <property type="entry name" value="DUF4228 DOMAIN PROTEIN-RELATED"/>
    <property type="match status" value="1"/>
</dbReference>
<dbReference type="InterPro" id="IPR025322">
    <property type="entry name" value="PADRE_dom"/>
</dbReference>
<sequence>MGNAIISLCFRPECSASAAVKIILYGGATRILTGKHLAGEIMFQFPDHMVCHADSFFIGHPVPSLAIDDELVHGKTYFLLPLDCFTSTVLSASSLASLGSGGPNNNKRGGPVSFKECPFEYLRGSDGRVVIRIVPEFITRLISRHDDHDDDDDNKENIISDGCGNGGNRFLCSTPELQKHYNQLVGCRDQNWSPKLETISEYKIRFSPCRFIGLEWKQKEAEG</sequence>
<dbReference type="GeneID" id="105163700"/>
<keyword evidence="1" id="KW-1185">Reference proteome</keyword>
<dbReference type="Gramene" id="SIN_1003327.t">
    <property type="protein sequence ID" value="SIN_1003327.t.cds1"/>
    <property type="gene ID" value="SIN_1003327"/>
</dbReference>
<evidence type="ECO:0000313" key="2">
    <source>
        <dbReference type="RefSeq" id="XP_011080444.1"/>
    </source>
</evidence>
<dbReference type="FunCoup" id="A0A6I9TI49">
    <property type="interactions" value="15"/>
</dbReference>
<evidence type="ECO:0000313" key="1">
    <source>
        <dbReference type="Proteomes" id="UP000504604"/>
    </source>
</evidence>
<name>A0A6I9TI49_SESIN</name>
<dbReference type="RefSeq" id="XP_011080444.1">
    <property type="nucleotide sequence ID" value="XM_011082142.2"/>
</dbReference>
<accession>A0A6I9TI49</accession>
<proteinExistence type="predicted"/>
<dbReference type="AlphaFoldDB" id="A0A6I9TI49"/>
<dbReference type="InParanoid" id="A0A6I9TI49"/>
<dbReference type="Pfam" id="PF14009">
    <property type="entry name" value="PADRE"/>
    <property type="match status" value="1"/>
</dbReference>
<dbReference type="Proteomes" id="UP000504604">
    <property type="component" value="Linkage group LG6"/>
</dbReference>
<dbReference type="KEGG" id="sind:105163700"/>
<dbReference type="OrthoDB" id="1899115at2759"/>
<gene>
    <name evidence="2" type="primary">LOC105163700</name>
</gene>
<reference evidence="2" key="1">
    <citation type="submission" date="2025-08" db="UniProtKB">
        <authorList>
            <consortium name="RefSeq"/>
        </authorList>
    </citation>
    <scope>IDENTIFICATION</scope>
</reference>